<sequence>MDGVRLKVLATGTIALALLVGAGYLPGDTTWPLVAVSVVLLALFSIGWPRLMKLPSPIPVSVVIFLAGTAATLLGLMQEPGPSLETVAPVVAAGVILVFLTQLVRGTDAQKRLESVAVGISGMLVAAFGSGWVMLGIDSRWHVLGLVAGISMVGAAVPGMLRWPDRIVFPLGLVLAVLLGGAASLLDQRIGVLPALVLGAGCGLVVVAVRAMLVSVGGPKGTLQMAAAALAPLLVCGSLSWYVSALLL</sequence>
<protein>
    <recommendedName>
        <fullName evidence="4">Permease</fullName>
    </recommendedName>
</protein>
<proteinExistence type="predicted"/>
<dbReference type="Proteomes" id="UP001501257">
    <property type="component" value="Unassembled WGS sequence"/>
</dbReference>
<dbReference type="EMBL" id="BAABLK010000034">
    <property type="protein sequence ID" value="GAA5227874.1"/>
    <property type="molecule type" value="Genomic_DNA"/>
</dbReference>
<comment type="caution">
    <text evidence="2">The sequence shown here is derived from an EMBL/GenBank/DDBJ whole genome shotgun (WGS) entry which is preliminary data.</text>
</comment>
<name>A0ABP9TS08_9MICC</name>
<feature type="transmembrane region" description="Helical" evidence="1">
    <location>
        <begin position="83"/>
        <end position="104"/>
    </location>
</feature>
<evidence type="ECO:0000256" key="1">
    <source>
        <dbReference type="SAM" id="Phobius"/>
    </source>
</evidence>
<keyword evidence="1" id="KW-0472">Membrane</keyword>
<reference evidence="3" key="1">
    <citation type="journal article" date="2019" name="Int. J. Syst. Evol. Microbiol.">
        <title>The Global Catalogue of Microorganisms (GCM) 10K type strain sequencing project: providing services to taxonomists for standard genome sequencing and annotation.</title>
        <authorList>
            <consortium name="The Broad Institute Genomics Platform"/>
            <consortium name="The Broad Institute Genome Sequencing Center for Infectious Disease"/>
            <person name="Wu L."/>
            <person name="Ma J."/>
        </authorList>
    </citation>
    <scope>NUCLEOTIDE SEQUENCE [LARGE SCALE GENOMIC DNA]</scope>
    <source>
        <strain evidence="3">JCM 18952</strain>
    </source>
</reference>
<gene>
    <name evidence="2" type="ORF">GCM10025778_24070</name>
</gene>
<feature type="transmembrane region" description="Helical" evidence="1">
    <location>
        <begin position="168"/>
        <end position="186"/>
    </location>
</feature>
<evidence type="ECO:0000313" key="2">
    <source>
        <dbReference type="EMBL" id="GAA5227874.1"/>
    </source>
</evidence>
<keyword evidence="1" id="KW-1133">Transmembrane helix</keyword>
<feature type="transmembrane region" description="Helical" evidence="1">
    <location>
        <begin position="116"/>
        <end position="135"/>
    </location>
</feature>
<feature type="transmembrane region" description="Helical" evidence="1">
    <location>
        <begin position="192"/>
        <end position="213"/>
    </location>
</feature>
<feature type="transmembrane region" description="Helical" evidence="1">
    <location>
        <begin position="58"/>
        <end position="77"/>
    </location>
</feature>
<organism evidence="2 3">
    <name type="scientific">Paeniglutamicibacter antarcticus</name>
    <dbReference type="NCBI Taxonomy" id="494023"/>
    <lineage>
        <taxon>Bacteria</taxon>
        <taxon>Bacillati</taxon>
        <taxon>Actinomycetota</taxon>
        <taxon>Actinomycetes</taxon>
        <taxon>Micrococcales</taxon>
        <taxon>Micrococcaceae</taxon>
        <taxon>Paeniglutamicibacter</taxon>
    </lineage>
</organism>
<feature type="transmembrane region" description="Helical" evidence="1">
    <location>
        <begin position="31"/>
        <end position="51"/>
    </location>
</feature>
<evidence type="ECO:0008006" key="4">
    <source>
        <dbReference type="Google" id="ProtNLM"/>
    </source>
</evidence>
<feature type="transmembrane region" description="Helical" evidence="1">
    <location>
        <begin position="7"/>
        <end position="25"/>
    </location>
</feature>
<keyword evidence="3" id="KW-1185">Reference proteome</keyword>
<feature type="transmembrane region" description="Helical" evidence="1">
    <location>
        <begin position="225"/>
        <end position="243"/>
    </location>
</feature>
<keyword evidence="1" id="KW-0812">Transmembrane</keyword>
<evidence type="ECO:0000313" key="3">
    <source>
        <dbReference type="Proteomes" id="UP001501257"/>
    </source>
</evidence>
<accession>A0ABP9TS08</accession>